<comment type="caution">
    <text evidence="2">The sequence shown here is derived from an EMBL/GenBank/DDBJ whole genome shotgun (WGS) entry which is preliminary data.</text>
</comment>
<name>A0A1T3P5B8_9ACTN</name>
<evidence type="ECO:0000313" key="3">
    <source>
        <dbReference type="Proteomes" id="UP000190037"/>
    </source>
</evidence>
<evidence type="ECO:0000313" key="2">
    <source>
        <dbReference type="EMBL" id="OPC84266.1"/>
    </source>
</evidence>
<organism evidence="2 3">
    <name type="scientific">Embleya scabrispora</name>
    <dbReference type="NCBI Taxonomy" id="159449"/>
    <lineage>
        <taxon>Bacteria</taxon>
        <taxon>Bacillati</taxon>
        <taxon>Actinomycetota</taxon>
        <taxon>Actinomycetes</taxon>
        <taxon>Kitasatosporales</taxon>
        <taxon>Streptomycetaceae</taxon>
        <taxon>Embleya</taxon>
    </lineage>
</organism>
<evidence type="ECO:0000256" key="1">
    <source>
        <dbReference type="SAM" id="MobiDB-lite"/>
    </source>
</evidence>
<dbReference type="OrthoDB" id="9943676at2"/>
<reference evidence="2 3" key="1">
    <citation type="submission" date="2017-03" db="EMBL/GenBank/DDBJ databases">
        <title>Draft genome sequence of Streptomyces scabrisporus NF3, endophyte isolated from Amphipterygium adstringens.</title>
        <authorList>
            <person name="Vazquez M."/>
            <person name="Ceapa C.D."/>
            <person name="Rodriguez Luna D."/>
            <person name="Sanchez Esquivel S."/>
        </authorList>
    </citation>
    <scope>NUCLEOTIDE SEQUENCE [LARGE SCALE GENOMIC DNA]</scope>
    <source>
        <strain evidence="2 3">NF3</strain>
    </source>
</reference>
<protein>
    <submittedName>
        <fullName evidence="2">Uncharacterized protein</fullName>
    </submittedName>
</protein>
<proteinExistence type="predicted"/>
<sequence length="104" mass="11674">MPEPGRTLLDFEYGNDLLVARYTWPGQGPDDAYEFRTFTVSVAEVPQLIAILLARVDQNLRADILRDEVRKDRGVRIQRAESMGQRLDPDNPLTASILAMGDGD</sequence>
<dbReference type="EMBL" id="MWQN01000001">
    <property type="protein sequence ID" value="OPC84266.1"/>
    <property type="molecule type" value="Genomic_DNA"/>
</dbReference>
<dbReference type="RefSeq" id="WP_078978560.1">
    <property type="nucleotide sequence ID" value="NZ_MWQN01000001.1"/>
</dbReference>
<gene>
    <name evidence="2" type="ORF">B4N89_28020</name>
</gene>
<accession>A0A1T3P5B8</accession>
<dbReference type="Proteomes" id="UP000190037">
    <property type="component" value="Unassembled WGS sequence"/>
</dbReference>
<keyword evidence="3" id="KW-1185">Reference proteome</keyword>
<dbReference type="AlphaFoldDB" id="A0A1T3P5B8"/>
<feature type="region of interest" description="Disordered" evidence="1">
    <location>
        <begin position="80"/>
        <end position="104"/>
    </location>
</feature>